<evidence type="ECO:0000313" key="1">
    <source>
        <dbReference type="EMBL" id="TXR52746.1"/>
    </source>
</evidence>
<dbReference type="Pfam" id="PF04199">
    <property type="entry name" value="Cyclase"/>
    <property type="match status" value="1"/>
</dbReference>
<dbReference type="PANTHER" id="PTHR31118">
    <property type="entry name" value="CYCLASE-LIKE PROTEIN 2"/>
    <property type="match status" value="1"/>
</dbReference>
<gene>
    <name evidence="1" type="ORF">FMM08_18545</name>
</gene>
<dbReference type="Gene3D" id="3.50.30.50">
    <property type="entry name" value="Putative cyclase"/>
    <property type="match status" value="1"/>
</dbReference>
<dbReference type="OrthoDB" id="7067800at2"/>
<organism evidence="1 2">
    <name type="scientific">Quadrisphaera setariae</name>
    <dbReference type="NCBI Taxonomy" id="2593304"/>
    <lineage>
        <taxon>Bacteria</taxon>
        <taxon>Bacillati</taxon>
        <taxon>Actinomycetota</taxon>
        <taxon>Actinomycetes</taxon>
        <taxon>Kineosporiales</taxon>
        <taxon>Kineosporiaceae</taxon>
        <taxon>Quadrisphaera</taxon>
    </lineage>
</organism>
<protein>
    <submittedName>
        <fullName evidence="1">Cyclase family protein</fullName>
    </submittedName>
</protein>
<dbReference type="SUPFAM" id="SSF102198">
    <property type="entry name" value="Putative cyclase"/>
    <property type="match status" value="1"/>
</dbReference>
<comment type="caution">
    <text evidence="1">The sequence shown here is derived from an EMBL/GenBank/DDBJ whole genome shotgun (WGS) entry which is preliminary data.</text>
</comment>
<dbReference type="GO" id="GO:0004061">
    <property type="term" value="F:arylformamidase activity"/>
    <property type="evidence" value="ECO:0007669"/>
    <property type="project" value="InterPro"/>
</dbReference>
<dbReference type="PANTHER" id="PTHR31118:SF32">
    <property type="entry name" value="KYNURENINE FORMAMIDASE"/>
    <property type="match status" value="1"/>
</dbReference>
<dbReference type="InterPro" id="IPR037175">
    <property type="entry name" value="KFase_sf"/>
</dbReference>
<sequence>MQRVRVVDLSHPVTTGMPVYPGDPAVSLAPALDLGTHGCAVTALHLGSHSGTHVDAPSHVVPGGATLDELDLTLFTGPALVVDARGHGPGAGVGWEPFAPHAEALAVGVVVLVRTGWDAHWGSAAYERHPHLAPSVAERLLAAGVRTLGVDTLSPDPLDDLPFHRAWLGAGGVLAENLTRLGDVSALTDPRVHLFPLALAGGDGAPVRAVATGG</sequence>
<dbReference type="AlphaFoldDB" id="A0A5C8Z7A9"/>
<keyword evidence="2" id="KW-1185">Reference proteome</keyword>
<proteinExistence type="predicted"/>
<accession>A0A5C8Z7A9</accession>
<dbReference type="Proteomes" id="UP000321234">
    <property type="component" value="Unassembled WGS sequence"/>
</dbReference>
<name>A0A5C8Z7A9_9ACTN</name>
<evidence type="ECO:0000313" key="2">
    <source>
        <dbReference type="Proteomes" id="UP000321234"/>
    </source>
</evidence>
<dbReference type="GO" id="GO:0019441">
    <property type="term" value="P:L-tryptophan catabolic process to kynurenine"/>
    <property type="evidence" value="ECO:0007669"/>
    <property type="project" value="InterPro"/>
</dbReference>
<dbReference type="EMBL" id="VKAC01000012">
    <property type="protein sequence ID" value="TXR52746.1"/>
    <property type="molecule type" value="Genomic_DNA"/>
</dbReference>
<reference evidence="1 2" key="1">
    <citation type="submission" date="2019-07" db="EMBL/GenBank/DDBJ databases">
        <title>Quadrisphaera sp. strain DD2A genome sequencing and assembly.</title>
        <authorList>
            <person name="Kim I."/>
        </authorList>
    </citation>
    <scope>NUCLEOTIDE SEQUENCE [LARGE SCALE GENOMIC DNA]</scope>
    <source>
        <strain evidence="1 2">DD2A</strain>
    </source>
</reference>
<dbReference type="InterPro" id="IPR007325">
    <property type="entry name" value="KFase/CYL"/>
</dbReference>